<dbReference type="SUPFAM" id="SSF56436">
    <property type="entry name" value="C-type lectin-like"/>
    <property type="match status" value="1"/>
</dbReference>
<keyword evidence="3" id="KW-1003">Cell membrane</keyword>
<evidence type="ECO:0000256" key="3">
    <source>
        <dbReference type="ARBA" id="ARBA00022475"/>
    </source>
</evidence>
<feature type="transmembrane region" description="Helical" evidence="19">
    <location>
        <begin position="61"/>
        <end position="86"/>
    </location>
</feature>
<evidence type="ECO:0000256" key="12">
    <source>
        <dbReference type="ARBA" id="ARBA00023136"/>
    </source>
</evidence>
<dbReference type="InterPro" id="IPR016186">
    <property type="entry name" value="C-type_lectin-like/link_sf"/>
</dbReference>
<keyword evidence="8" id="KW-0391">Immunity</keyword>
<dbReference type="PANTHER" id="PTHR47494">
    <property type="entry name" value="NKG2-D TYPE II INTEGRAL MEMBRANE PROTEIN"/>
    <property type="match status" value="1"/>
</dbReference>
<keyword evidence="4" id="KW-0399">Innate immunity</keyword>
<dbReference type="Proteomes" id="UP000694863">
    <property type="component" value="Unplaced"/>
</dbReference>
<keyword evidence="11" id="KW-1064">Adaptive immunity</keyword>
<evidence type="ECO:0000256" key="9">
    <source>
        <dbReference type="ARBA" id="ARBA00022968"/>
    </source>
</evidence>
<dbReference type="InterPro" id="IPR033992">
    <property type="entry name" value="NKR-like_CTLD"/>
</dbReference>
<evidence type="ECO:0000313" key="22">
    <source>
        <dbReference type="RefSeq" id="XP_004717667.3"/>
    </source>
</evidence>
<keyword evidence="7" id="KW-0221">Differentiation</keyword>
<keyword evidence="15" id="KW-0325">Glycoprotein</keyword>
<keyword evidence="14" id="KW-0675">Receptor</keyword>
<name>A0ABM0J985_ECHTE</name>
<evidence type="ECO:0000313" key="21">
    <source>
        <dbReference type="Proteomes" id="UP000694863"/>
    </source>
</evidence>
<organism evidence="21 22">
    <name type="scientific">Echinops telfairi</name>
    <name type="common">Lesser hedgehog tenrec</name>
    <dbReference type="NCBI Taxonomy" id="9371"/>
    <lineage>
        <taxon>Eukaryota</taxon>
        <taxon>Metazoa</taxon>
        <taxon>Chordata</taxon>
        <taxon>Craniata</taxon>
        <taxon>Vertebrata</taxon>
        <taxon>Euteleostomi</taxon>
        <taxon>Mammalia</taxon>
        <taxon>Eutheria</taxon>
        <taxon>Afrotheria</taxon>
        <taxon>Tenrecidae</taxon>
        <taxon>Tenrecinae</taxon>
        <taxon>Echinops</taxon>
    </lineage>
</organism>
<evidence type="ECO:0000256" key="10">
    <source>
        <dbReference type="ARBA" id="ARBA00022989"/>
    </source>
</evidence>
<comment type="subcellular location">
    <subcellularLocation>
        <location evidence="1">Cell membrane</location>
        <topology evidence="1">Single-pass type II membrane protein</topology>
    </subcellularLocation>
</comment>
<evidence type="ECO:0000256" key="18">
    <source>
        <dbReference type="ARBA" id="ARBA00032264"/>
    </source>
</evidence>
<evidence type="ECO:0000256" key="5">
    <source>
        <dbReference type="ARBA" id="ARBA00022692"/>
    </source>
</evidence>
<evidence type="ECO:0000256" key="11">
    <source>
        <dbReference type="ARBA" id="ARBA00023130"/>
    </source>
</evidence>
<keyword evidence="5 19" id="KW-0812">Transmembrane</keyword>
<evidence type="ECO:0000256" key="6">
    <source>
        <dbReference type="ARBA" id="ARBA00022734"/>
    </source>
</evidence>
<evidence type="ECO:0000256" key="8">
    <source>
        <dbReference type="ARBA" id="ARBA00022859"/>
    </source>
</evidence>
<evidence type="ECO:0000256" key="19">
    <source>
        <dbReference type="SAM" id="Phobius"/>
    </source>
</evidence>
<dbReference type="PROSITE" id="PS50041">
    <property type="entry name" value="C_TYPE_LECTIN_2"/>
    <property type="match status" value="1"/>
</dbReference>
<keyword evidence="6" id="KW-0430">Lectin</keyword>
<evidence type="ECO:0000256" key="15">
    <source>
        <dbReference type="ARBA" id="ARBA00023180"/>
    </source>
</evidence>
<keyword evidence="13" id="KW-1015">Disulfide bond</keyword>
<reference evidence="22" key="1">
    <citation type="submission" date="2025-08" db="UniProtKB">
        <authorList>
            <consortium name="RefSeq"/>
        </authorList>
    </citation>
    <scope>IDENTIFICATION</scope>
</reference>
<dbReference type="CDD" id="cd03593">
    <property type="entry name" value="CLECT_NK_receptors_like"/>
    <property type="match status" value="1"/>
</dbReference>
<dbReference type="InterPro" id="IPR016187">
    <property type="entry name" value="CTDL_fold"/>
</dbReference>
<dbReference type="RefSeq" id="XP_004717667.3">
    <property type="nucleotide sequence ID" value="XM_004717610.3"/>
</dbReference>
<dbReference type="PANTHER" id="PTHR47494:SF1">
    <property type="entry name" value="NKG2-D TYPE II INTEGRAL MEMBRANE PROTEIN"/>
    <property type="match status" value="1"/>
</dbReference>
<feature type="domain" description="C-type lectin" evidence="20">
    <location>
        <begin position="113"/>
        <end position="219"/>
    </location>
</feature>
<evidence type="ECO:0000256" key="16">
    <source>
        <dbReference type="ARBA" id="ARBA00029623"/>
    </source>
</evidence>
<dbReference type="SMART" id="SM00034">
    <property type="entry name" value="CLECT"/>
    <property type="match status" value="1"/>
</dbReference>
<evidence type="ECO:0000256" key="13">
    <source>
        <dbReference type="ARBA" id="ARBA00023157"/>
    </source>
</evidence>
<proteinExistence type="predicted"/>
<keyword evidence="21" id="KW-1185">Reference proteome</keyword>
<keyword evidence="9" id="KW-0735">Signal-anchor</keyword>
<evidence type="ECO:0000256" key="17">
    <source>
        <dbReference type="ARBA" id="ARBA00030488"/>
    </source>
</evidence>
<accession>A0ABM0J985</accession>
<evidence type="ECO:0000256" key="7">
    <source>
        <dbReference type="ARBA" id="ARBA00022782"/>
    </source>
</evidence>
<dbReference type="Pfam" id="PF00059">
    <property type="entry name" value="Lectin_C"/>
    <property type="match status" value="1"/>
</dbReference>
<evidence type="ECO:0000256" key="14">
    <source>
        <dbReference type="ARBA" id="ARBA00023170"/>
    </source>
</evidence>
<evidence type="ECO:0000256" key="1">
    <source>
        <dbReference type="ARBA" id="ARBA00004401"/>
    </source>
</evidence>
<protein>
    <recommendedName>
        <fullName evidence="2">NKG2-D type II integral membrane protein</fullName>
    </recommendedName>
    <alternativeName>
        <fullName evidence="18">Killer cell lectin-like receptor subfamily K member 1</fullName>
    </alternativeName>
    <alternativeName>
        <fullName evidence="16">NK cell receptor D</fullName>
    </alternativeName>
    <alternativeName>
        <fullName evidence="17">NKG2-D-activating NK receptor</fullName>
    </alternativeName>
</protein>
<gene>
    <name evidence="22" type="primary">LOC101640032</name>
</gene>
<dbReference type="GeneID" id="101640032"/>
<evidence type="ECO:0000259" key="20">
    <source>
        <dbReference type="PROSITE" id="PS50041"/>
    </source>
</evidence>
<sequence>MESTNYMMGLIRDRKSHQDLGMNKCYNCNVRLAKYDTSTQCQRRRSPLIPSNYRENSSQIFLGRFIAVAMGIRFVVMVTIWSIIFINSPFNQESTIPLNDSYCGPCPNNWICYRKNCYKFSNESKNWYQSRASCESQNSSLLKIYNREDQDFFKLVKSYHWMGLVQTSTNGSWQWHDGSFLSHNQLTIVEMQKGTCAVYGSNFKGYTENCSVLNTYICMQRIV</sequence>
<keyword evidence="12 19" id="KW-0472">Membrane</keyword>
<evidence type="ECO:0000256" key="2">
    <source>
        <dbReference type="ARBA" id="ARBA00022268"/>
    </source>
</evidence>
<dbReference type="Gene3D" id="3.10.100.10">
    <property type="entry name" value="Mannose-Binding Protein A, subunit A"/>
    <property type="match status" value="1"/>
</dbReference>
<dbReference type="InterPro" id="IPR001304">
    <property type="entry name" value="C-type_lectin-like"/>
</dbReference>
<dbReference type="InterPro" id="IPR042169">
    <property type="entry name" value="NKG2D"/>
</dbReference>
<evidence type="ECO:0000256" key="4">
    <source>
        <dbReference type="ARBA" id="ARBA00022588"/>
    </source>
</evidence>
<keyword evidence="10 19" id="KW-1133">Transmembrane helix</keyword>